<keyword evidence="3" id="KW-1185">Reference proteome</keyword>
<dbReference type="SFLD" id="SFLDS00003">
    <property type="entry name" value="Haloacid_Dehalogenase"/>
    <property type="match status" value="1"/>
</dbReference>
<dbReference type="EMBL" id="JADQDN010000005">
    <property type="protein sequence ID" value="MBF9196793.1"/>
    <property type="molecule type" value="Genomic_DNA"/>
</dbReference>
<dbReference type="CDD" id="cd07515">
    <property type="entry name" value="HAD-like"/>
    <property type="match status" value="1"/>
</dbReference>
<dbReference type="InterPro" id="IPR023198">
    <property type="entry name" value="PGP-like_dom2"/>
</dbReference>
<dbReference type="SUPFAM" id="SSF56784">
    <property type="entry name" value="HAD-like"/>
    <property type="match status" value="1"/>
</dbReference>
<protein>
    <submittedName>
        <fullName evidence="2">HAD family hydrolase</fullName>
    </submittedName>
</protein>
<evidence type="ECO:0000256" key="1">
    <source>
        <dbReference type="ARBA" id="ARBA00022801"/>
    </source>
</evidence>
<dbReference type="GO" id="GO:0016787">
    <property type="term" value="F:hydrolase activity"/>
    <property type="evidence" value="ECO:0007669"/>
    <property type="project" value="UniProtKB-KW"/>
</dbReference>
<dbReference type="InterPro" id="IPR036412">
    <property type="entry name" value="HAD-like_sf"/>
</dbReference>
<dbReference type="SFLD" id="SFLDG01129">
    <property type="entry name" value="C1.5:_HAD__Beta-PGM__Phosphata"/>
    <property type="match status" value="1"/>
</dbReference>
<dbReference type="Gene3D" id="3.40.50.1000">
    <property type="entry name" value="HAD superfamily/HAD-like"/>
    <property type="match status" value="1"/>
</dbReference>
<evidence type="ECO:0000313" key="2">
    <source>
        <dbReference type="EMBL" id="MBF9196793.1"/>
    </source>
</evidence>
<evidence type="ECO:0000313" key="3">
    <source>
        <dbReference type="Proteomes" id="UP000611708"/>
    </source>
</evidence>
<dbReference type="RefSeq" id="WP_196264160.1">
    <property type="nucleotide sequence ID" value="NZ_JADQDN010000005.1"/>
</dbReference>
<name>A0ABS0HTJ5_9HYPH</name>
<dbReference type="Pfam" id="PF00702">
    <property type="entry name" value="Hydrolase"/>
    <property type="match status" value="1"/>
</dbReference>
<dbReference type="PANTHER" id="PTHR43316">
    <property type="entry name" value="HYDROLASE, HALOACID DELAHOGENASE-RELATED"/>
    <property type="match status" value="1"/>
</dbReference>
<reference evidence="2 3" key="1">
    <citation type="submission" date="2020-11" db="EMBL/GenBank/DDBJ databases">
        <authorList>
            <person name="Kim M.K."/>
        </authorList>
    </citation>
    <scope>NUCLEOTIDE SEQUENCE [LARGE SCALE GENOMIC DNA]</scope>
    <source>
        <strain evidence="2 3">BT290</strain>
    </source>
</reference>
<dbReference type="Proteomes" id="UP000611708">
    <property type="component" value="Unassembled WGS sequence"/>
</dbReference>
<dbReference type="InterPro" id="IPR023214">
    <property type="entry name" value="HAD_sf"/>
</dbReference>
<dbReference type="Gene3D" id="1.10.150.240">
    <property type="entry name" value="Putative phosphatase, domain 2"/>
    <property type="match status" value="1"/>
</dbReference>
<proteinExistence type="predicted"/>
<sequence>MPISVLGLDADDTLWHNETFYQSTRQRFNELLADFVDAKRLEEEIEATEMRNLGLYGYGAKGFTLSMLETAIQVSDGTISSRALSDILTIGRELMNHPVEPLPGVHETLEALSAEYKLVLITKGDLFHQESKLAASGLGNFFSGVEIVSEKKADTYARIFSRHGVGPEHAAMAGNSVRSDVLPALEAGSYAALIPFHLVWAHEDAPLPTDNPRFTELPSLTELPRWLAEVS</sequence>
<gene>
    <name evidence="2" type="ORF">I2H36_12130</name>
</gene>
<organism evidence="2 3">
    <name type="scientific">Microvirga terrestris</name>
    <dbReference type="NCBI Taxonomy" id="2791024"/>
    <lineage>
        <taxon>Bacteria</taxon>
        <taxon>Pseudomonadati</taxon>
        <taxon>Pseudomonadota</taxon>
        <taxon>Alphaproteobacteria</taxon>
        <taxon>Hyphomicrobiales</taxon>
        <taxon>Methylobacteriaceae</taxon>
        <taxon>Microvirga</taxon>
    </lineage>
</organism>
<dbReference type="InterPro" id="IPR051540">
    <property type="entry name" value="S-2-haloacid_dehalogenase"/>
</dbReference>
<comment type="caution">
    <text evidence="2">The sequence shown here is derived from an EMBL/GenBank/DDBJ whole genome shotgun (WGS) entry which is preliminary data.</text>
</comment>
<dbReference type="PANTHER" id="PTHR43316:SF8">
    <property type="entry name" value="HAD FAMILY HYDROLASE"/>
    <property type="match status" value="1"/>
</dbReference>
<accession>A0ABS0HTJ5</accession>
<keyword evidence="1 2" id="KW-0378">Hydrolase</keyword>